<dbReference type="InParanoid" id="A0A165JMM7"/>
<evidence type="ECO:0000256" key="1">
    <source>
        <dbReference type="ARBA" id="ARBA00007447"/>
    </source>
</evidence>
<dbReference type="InterPro" id="IPR033121">
    <property type="entry name" value="PEPTIDASE_A1"/>
</dbReference>
<dbReference type="PROSITE" id="PS51767">
    <property type="entry name" value="PEPTIDASE_A1"/>
    <property type="match status" value="1"/>
</dbReference>
<dbReference type="PANTHER" id="PTHR47966:SF51">
    <property type="entry name" value="BETA-SITE APP-CLEAVING ENZYME, ISOFORM A-RELATED"/>
    <property type="match status" value="1"/>
</dbReference>
<dbReference type="AlphaFoldDB" id="A0A165JMM7"/>
<dbReference type="Gene3D" id="2.40.70.10">
    <property type="entry name" value="Acid Proteases"/>
    <property type="match status" value="2"/>
</dbReference>
<gene>
    <name evidence="4" type="ORF">CALCODRAFT_307227</name>
</gene>
<keyword evidence="4" id="KW-0378">Hydrolase</keyword>
<proteinExistence type="inferred from homology"/>
<dbReference type="InterPro" id="IPR001461">
    <property type="entry name" value="Aspartic_peptidase_A1"/>
</dbReference>
<evidence type="ECO:0000313" key="4">
    <source>
        <dbReference type="EMBL" id="KZT62044.1"/>
    </source>
</evidence>
<dbReference type="CDD" id="cd05471">
    <property type="entry name" value="pepsin_like"/>
    <property type="match status" value="1"/>
</dbReference>
<sequence length="391" mass="40076">MLVDTGSAFLWVNAGQTQYAPGAHSQRTNYTFGVGYGDGSASGEVYVDQVSIGGATVAQQYLGAATNITTFTALTNFDGILGLGRSIGNNNSISGLGVTPTFVDSLSAEGTIAARMIGVYLAPYTEAGDGNGNGTAAAAGELTFGGADQGKFVGDLVWAPQSADNRHWAVQIDGVSYGGTPLLNKTSEAIVDTGTLPILLPFTAFFALRQLLNGTINDSGSLAGWLSLPATGTLQPVTLSIAGAGLSLPPEAYLMPESLYAHYNVSGPDRQTWFASGGFGNAALGQKFLELFYSVYDSDNERIGFAPTMGGAGVKISCSVGSDSSDDNGQWRQGNIPDTPQLPKAQDVSANPRCCGDAPGAAEAAAISRVGAARAAPSSPRDVPLPDALPC</sequence>
<dbReference type="GO" id="GO:0004190">
    <property type="term" value="F:aspartic-type endopeptidase activity"/>
    <property type="evidence" value="ECO:0007669"/>
    <property type="project" value="InterPro"/>
</dbReference>
<dbReference type="STRING" id="1353952.A0A165JMM7"/>
<dbReference type="PRINTS" id="PR00792">
    <property type="entry name" value="PEPSIN"/>
</dbReference>
<dbReference type="InterPro" id="IPR021109">
    <property type="entry name" value="Peptidase_aspartic_dom_sf"/>
</dbReference>
<keyword evidence="4" id="KW-0645">Protease</keyword>
<dbReference type="Pfam" id="PF00026">
    <property type="entry name" value="Asp"/>
    <property type="match status" value="1"/>
</dbReference>
<organism evidence="4 5">
    <name type="scientific">Calocera cornea HHB12733</name>
    <dbReference type="NCBI Taxonomy" id="1353952"/>
    <lineage>
        <taxon>Eukaryota</taxon>
        <taxon>Fungi</taxon>
        <taxon>Dikarya</taxon>
        <taxon>Basidiomycota</taxon>
        <taxon>Agaricomycotina</taxon>
        <taxon>Dacrymycetes</taxon>
        <taxon>Dacrymycetales</taxon>
        <taxon>Dacrymycetaceae</taxon>
        <taxon>Calocera</taxon>
    </lineage>
</organism>
<name>A0A165JMM7_9BASI</name>
<dbReference type="InterPro" id="IPR034164">
    <property type="entry name" value="Pepsin-like_dom"/>
</dbReference>
<dbReference type="SUPFAM" id="SSF50630">
    <property type="entry name" value="Acid proteases"/>
    <property type="match status" value="1"/>
</dbReference>
<dbReference type="Proteomes" id="UP000076842">
    <property type="component" value="Unassembled WGS sequence"/>
</dbReference>
<dbReference type="EMBL" id="KV423919">
    <property type="protein sequence ID" value="KZT62044.1"/>
    <property type="molecule type" value="Genomic_DNA"/>
</dbReference>
<feature type="domain" description="Peptidase A1" evidence="3">
    <location>
        <begin position="1"/>
        <end position="306"/>
    </location>
</feature>
<evidence type="ECO:0000313" key="5">
    <source>
        <dbReference type="Proteomes" id="UP000076842"/>
    </source>
</evidence>
<dbReference type="OrthoDB" id="660550at2759"/>
<evidence type="ECO:0000259" key="3">
    <source>
        <dbReference type="PROSITE" id="PS51767"/>
    </source>
</evidence>
<comment type="similarity">
    <text evidence="1">Belongs to the peptidase A1 family.</text>
</comment>
<dbReference type="GO" id="GO:0006508">
    <property type="term" value="P:proteolysis"/>
    <property type="evidence" value="ECO:0007669"/>
    <property type="project" value="UniProtKB-KW"/>
</dbReference>
<dbReference type="PANTHER" id="PTHR47966">
    <property type="entry name" value="BETA-SITE APP-CLEAVING ENZYME, ISOFORM A-RELATED"/>
    <property type="match status" value="1"/>
</dbReference>
<reference evidence="4 5" key="1">
    <citation type="journal article" date="2016" name="Mol. Biol. Evol.">
        <title>Comparative Genomics of Early-Diverging Mushroom-Forming Fungi Provides Insights into the Origins of Lignocellulose Decay Capabilities.</title>
        <authorList>
            <person name="Nagy L.G."/>
            <person name="Riley R."/>
            <person name="Tritt A."/>
            <person name="Adam C."/>
            <person name="Daum C."/>
            <person name="Floudas D."/>
            <person name="Sun H."/>
            <person name="Yadav J.S."/>
            <person name="Pangilinan J."/>
            <person name="Larsson K.H."/>
            <person name="Matsuura K."/>
            <person name="Barry K."/>
            <person name="Labutti K."/>
            <person name="Kuo R."/>
            <person name="Ohm R.A."/>
            <person name="Bhattacharya S.S."/>
            <person name="Shirouzu T."/>
            <person name="Yoshinaga Y."/>
            <person name="Martin F.M."/>
            <person name="Grigoriev I.V."/>
            <person name="Hibbett D.S."/>
        </authorList>
    </citation>
    <scope>NUCLEOTIDE SEQUENCE [LARGE SCALE GENOMIC DNA]</scope>
    <source>
        <strain evidence="4 5">HHB12733</strain>
    </source>
</reference>
<accession>A0A165JMM7</accession>
<evidence type="ECO:0000256" key="2">
    <source>
        <dbReference type="SAM" id="MobiDB-lite"/>
    </source>
</evidence>
<protein>
    <submittedName>
        <fullName evidence="4">Acid protease</fullName>
    </submittedName>
</protein>
<feature type="region of interest" description="Disordered" evidence="2">
    <location>
        <begin position="321"/>
        <end position="358"/>
    </location>
</feature>
<feature type="compositionally biased region" description="Polar residues" evidence="2">
    <location>
        <begin position="321"/>
        <end position="338"/>
    </location>
</feature>
<keyword evidence="5" id="KW-1185">Reference proteome</keyword>